<organism evidence="5 6">
    <name type="scientific">Lactobacillus gasseri (strain ATCC 33323 / DSM 20243 / BCRC 14619 / CIP 102991 / JCM 1131 / KCTC 3163 / NCIMB 11718 / NCTC 13722 / AM63)</name>
    <dbReference type="NCBI Taxonomy" id="324831"/>
    <lineage>
        <taxon>Bacteria</taxon>
        <taxon>Bacillati</taxon>
        <taxon>Bacillota</taxon>
        <taxon>Bacilli</taxon>
        <taxon>Lactobacillales</taxon>
        <taxon>Lactobacillaceae</taxon>
        <taxon>Lactobacillus</taxon>
    </lineage>
</organism>
<evidence type="ECO:0000313" key="6">
    <source>
        <dbReference type="Proteomes" id="UP000000664"/>
    </source>
</evidence>
<dbReference type="GO" id="GO:0043024">
    <property type="term" value="F:ribosomal small subunit binding"/>
    <property type="evidence" value="ECO:0007669"/>
    <property type="project" value="TreeGrafter"/>
</dbReference>
<dbReference type="GO" id="GO:0045900">
    <property type="term" value="P:negative regulation of translational elongation"/>
    <property type="evidence" value="ECO:0007669"/>
    <property type="project" value="TreeGrafter"/>
</dbReference>
<dbReference type="InterPro" id="IPR003489">
    <property type="entry name" value="RHF/RaiA"/>
</dbReference>
<keyword evidence="5" id="KW-0689">Ribosomal protein</keyword>
<evidence type="ECO:0000256" key="1">
    <source>
        <dbReference type="ARBA" id="ARBA00022490"/>
    </source>
</evidence>
<dbReference type="InterPro" id="IPR034694">
    <property type="entry name" value="HPF_long/plastid"/>
</dbReference>
<dbReference type="GO" id="GO:0022627">
    <property type="term" value="C:cytosolic small ribosomal subunit"/>
    <property type="evidence" value="ECO:0007669"/>
    <property type="project" value="TreeGrafter"/>
</dbReference>
<comment type="subunit">
    <text evidence="3">Interacts with 100S ribosomes.</text>
</comment>
<dbReference type="AlphaFoldDB" id="A0A805Z1A3"/>
<reference evidence="5 6" key="1">
    <citation type="journal article" date="2006" name="Proc. Natl. Acad. Sci. U.S.A.">
        <title>Comparative genomics of the lactic acid bacteria.</title>
        <authorList>
            <person name="Makarova K."/>
            <person name="Slesarev A."/>
            <person name="Wolf Y."/>
            <person name="Sorokin A."/>
            <person name="Mirkin B."/>
            <person name="Koonin E."/>
            <person name="Pavlov A."/>
            <person name="Pavlova N."/>
            <person name="Karamychev V."/>
            <person name="Polouchine N."/>
            <person name="Shakhova V."/>
            <person name="Grigoriev I."/>
            <person name="Lou Y."/>
            <person name="Rohksar D."/>
            <person name="Lucas S."/>
            <person name="Huang K."/>
            <person name="Goodstein D.M."/>
            <person name="Hawkins T."/>
            <person name="Plengvidhya V."/>
            <person name="Welker D."/>
            <person name="Hughes J."/>
            <person name="Goh Y."/>
            <person name="Benson A."/>
            <person name="Baldwin K."/>
            <person name="Lee J.H."/>
            <person name="Diaz-Muniz I."/>
            <person name="Dosti B."/>
            <person name="Smeianov V."/>
            <person name="Wechter W."/>
            <person name="Barabote R."/>
            <person name="Lorca G."/>
            <person name="Altermann E."/>
            <person name="Barrangou R."/>
            <person name="Ganesan B."/>
            <person name="Xie Y."/>
            <person name="Rawsthorne H."/>
            <person name="Tamir D."/>
            <person name="Parker C."/>
            <person name="Breidt F."/>
            <person name="Broadbent J."/>
            <person name="Hutkins R."/>
            <person name="O'Sullivan D."/>
            <person name="Steele J."/>
            <person name="Unlu G."/>
            <person name="Saier M."/>
            <person name="Klaenhammer T."/>
            <person name="Richardson P."/>
            <person name="Kozyavkin S."/>
            <person name="Weimer B."/>
            <person name="Mills D."/>
        </authorList>
    </citation>
    <scope>NUCLEOTIDE SEQUENCE [LARGE SCALE GENOMIC DNA]</scope>
    <source>
        <strain evidence="6">ATCC 33323 / DSM 20243 / BCRC 14619 / CIP 102991 / JCM 1131 / KCTC 3163 / NCIMB 11718 / NCTC 13722 / AM63</strain>
    </source>
</reference>
<dbReference type="KEGG" id="lga:LGAS_1332"/>
<feature type="domain" description="Sigma 54 modulation/S30EA ribosomal protein C-terminal" evidence="4">
    <location>
        <begin position="137"/>
        <end position="191"/>
    </location>
</feature>
<keyword evidence="1 3" id="KW-0963">Cytoplasm</keyword>
<dbReference type="InterPro" id="IPR050574">
    <property type="entry name" value="HPF/YfiA_ribosome-assoc"/>
</dbReference>
<comment type="subcellular location">
    <subcellularLocation>
        <location evidence="3">Cytoplasm</location>
    </subcellularLocation>
</comment>
<comment type="function">
    <text evidence="3">Required for dimerization of active 70S ribosomes into 100S ribosomes in stationary phase; 100S ribosomes are translationally inactive and sometimes present during exponential growth.</text>
</comment>
<keyword evidence="2 3" id="KW-0810">Translation regulation</keyword>
<keyword evidence="5" id="KW-0687">Ribonucleoprotein</keyword>
<dbReference type="InterPro" id="IPR036567">
    <property type="entry name" value="RHF-like"/>
</dbReference>
<dbReference type="Gene3D" id="3.30.160.100">
    <property type="entry name" value="Ribosome hibernation promotion factor-like"/>
    <property type="match status" value="1"/>
</dbReference>
<dbReference type="Proteomes" id="UP000000664">
    <property type="component" value="Chromosome"/>
</dbReference>
<dbReference type="HAMAP" id="MF_00839">
    <property type="entry name" value="HPF"/>
    <property type="match status" value="1"/>
</dbReference>
<protein>
    <recommendedName>
        <fullName evidence="3">Ribosome hibernation promoting factor</fullName>
        <shortName evidence="3">HPF</shortName>
    </recommendedName>
</protein>
<dbReference type="SUPFAM" id="SSF69754">
    <property type="entry name" value="Ribosome binding protein Y (YfiA homologue)"/>
    <property type="match status" value="1"/>
</dbReference>
<accession>A0A805Z1A3</accession>
<evidence type="ECO:0000313" key="5">
    <source>
        <dbReference type="EMBL" id="ABJ60694.1"/>
    </source>
</evidence>
<comment type="similarity">
    <text evidence="3">Belongs to the HPF/YfiA ribosome-associated protein family. Long HPF subfamily.</text>
</comment>
<dbReference type="NCBIfam" id="TIGR00741">
    <property type="entry name" value="yfiA"/>
    <property type="match status" value="1"/>
</dbReference>
<dbReference type="PANTHER" id="PTHR33231">
    <property type="entry name" value="30S RIBOSOMAL PROTEIN"/>
    <property type="match status" value="1"/>
</dbReference>
<dbReference type="Pfam" id="PF16321">
    <property type="entry name" value="Ribosom_S30AE_C"/>
    <property type="match status" value="1"/>
</dbReference>
<dbReference type="InterPro" id="IPR032528">
    <property type="entry name" value="Ribosom_S30AE_C"/>
</dbReference>
<dbReference type="EMBL" id="CP000413">
    <property type="protein sequence ID" value="ABJ60694.1"/>
    <property type="molecule type" value="Genomic_DNA"/>
</dbReference>
<gene>
    <name evidence="3" type="primary">hpf</name>
    <name evidence="5" type="ordered locus">LGAS_1332</name>
</gene>
<proteinExistence type="inferred from homology"/>
<evidence type="ECO:0000259" key="4">
    <source>
        <dbReference type="Pfam" id="PF16321"/>
    </source>
</evidence>
<evidence type="ECO:0000256" key="2">
    <source>
        <dbReference type="ARBA" id="ARBA00022845"/>
    </source>
</evidence>
<dbReference type="CDD" id="cd00552">
    <property type="entry name" value="RaiA"/>
    <property type="match status" value="1"/>
</dbReference>
<dbReference type="Pfam" id="PF02482">
    <property type="entry name" value="Ribosomal_S30AE"/>
    <property type="match status" value="1"/>
</dbReference>
<evidence type="ECO:0000256" key="3">
    <source>
        <dbReference type="HAMAP-Rule" id="MF_00839"/>
    </source>
</evidence>
<sequence>MCKEKRHKTLEGESTMLKYNVRGENIEVTDALRDYVQKRLDKLEKYFEINSDVIAHINLKVYPDHTAKVEVTIPLPYLVLRAEDTTDDMYKSIDFVSEKLERQIRKYKTRINRKSREKGLKDFFYEDLEEEKKTPKEFDIVRNKHLDLKPMNAEEAVLQMDLLGHDFFVFEDADTNGTSIVYRRNDGRYGLIETNE</sequence>
<dbReference type="InterPro" id="IPR038416">
    <property type="entry name" value="Ribosom_S30AE_C_sf"/>
</dbReference>
<name>A0A805Z1A3_LACGA</name>
<dbReference type="FunFam" id="3.30.505.50:FF:000001">
    <property type="entry name" value="Ribosome hibernation promoting factor"/>
    <property type="match status" value="1"/>
</dbReference>
<dbReference type="Gene3D" id="3.30.505.50">
    <property type="entry name" value="Sigma 54 modulation/S30EA ribosomal protein, C-terminal domain"/>
    <property type="match status" value="1"/>
</dbReference>
<dbReference type="PANTHER" id="PTHR33231:SF1">
    <property type="entry name" value="30S RIBOSOMAL PROTEIN"/>
    <property type="match status" value="1"/>
</dbReference>